<evidence type="ECO:0000313" key="2">
    <source>
        <dbReference type="Proteomes" id="UP000187203"/>
    </source>
</evidence>
<keyword evidence="2" id="KW-1185">Reference proteome</keyword>
<dbReference type="Proteomes" id="UP000187203">
    <property type="component" value="Unassembled WGS sequence"/>
</dbReference>
<gene>
    <name evidence="1" type="ORF">COLO4_07130</name>
</gene>
<dbReference type="EMBL" id="AWUE01013102">
    <property type="protein sequence ID" value="OMP07694.1"/>
    <property type="molecule type" value="Genomic_DNA"/>
</dbReference>
<comment type="caution">
    <text evidence="1">The sequence shown here is derived from an EMBL/GenBank/DDBJ whole genome shotgun (WGS) entry which is preliminary data.</text>
</comment>
<organism evidence="1 2">
    <name type="scientific">Corchorus olitorius</name>
    <dbReference type="NCBI Taxonomy" id="93759"/>
    <lineage>
        <taxon>Eukaryota</taxon>
        <taxon>Viridiplantae</taxon>
        <taxon>Streptophyta</taxon>
        <taxon>Embryophyta</taxon>
        <taxon>Tracheophyta</taxon>
        <taxon>Spermatophyta</taxon>
        <taxon>Magnoliopsida</taxon>
        <taxon>eudicotyledons</taxon>
        <taxon>Gunneridae</taxon>
        <taxon>Pentapetalae</taxon>
        <taxon>rosids</taxon>
        <taxon>malvids</taxon>
        <taxon>Malvales</taxon>
        <taxon>Malvaceae</taxon>
        <taxon>Grewioideae</taxon>
        <taxon>Apeibeae</taxon>
        <taxon>Corchorus</taxon>
    </lineage>
</organism>
<dbReference type="AlphaFoldDB" id="A0A1R3KKW6"/>
<reference evidence="2" key="1">
    <citation type="submission" date="2013-09" db="EMBL/GenBank/DDBJ databases">
        <title>Corchorus olitorius genome sequencing.</title>
        <authorList>
            <person name="Alam M."/>
            <person name="Haque M.S."/>
            <person name="Islam M.S."/>
            <person name="Emdad E.M."/>
            <person name="Islam M.M."/>
            <person name="Ahmed B."/>
            <person name="Halim A."/>
            <person name="Hossen Q.M.M."/>
            <person name="Hossain M.Z."/>
            <person name="Ahmed R."/>
            <person name="Khan M.M."/>
            <person name="Islam R."/>
            <person name="Rashid M.M."/>
            <person name="Khan S.A."/>
            <person name="Rahman M.S."/>
            <person name="Alam M."/>
            <person name="Yahiya A.S."/>
            <person name="Khan M.S."/>
            <person name="Azam M.S."/>
            <person name="Haque T."/>
            <person name="Lashkar M.Z.H."/>
            <person name="Akhand A.I."/>
            <person name="Morshed G."/>
            <person name="Roy S."/>
            <person name="Uddin K.S."/>
            <person name="Rabeya T."/>
            <person name="Hossain A.S."/>
            <person name="Chowdhury A."/>
            <person name="Snigdha A.R."/>
            <person name="Mortoza M.S."/>
            <person name="Matin S.A."/>
            <person name="Hoque S.M.E."/>
            <person name="Islam M.K."/>
            <person name="Roy D.K."/>
            <person name="Haider R."/>
            <person name="Moosa M.M."/>
            <person name="Elias S.M."/>
            <person name="Hasan A.M."/>
            <person name="Jahan S."/>
            <person name="Shafiuddin M."/>
            <person name="Mahmood N."/>
            <person name="Shommy N.S."/>
        </authorList>
    </citation>
    <scope>NUCLEOTIDE SEQUENCE [LARGE SCALE GENOMIC DNA]</scope>
    <source>
        <strain evidence="2">cv. O-4</strain>
    </source>
</reference>
<protein>
    <submittedName>
        <fullName evidence="1">Uncharacterized protein</fullName>
    </submittedName>
</protein>
<accession>A0A1R3KKW6</accession>
<proteinExistence type="predicted"/>
<sequence>MERIPENGSGDLLCERSSVGEESPTGFVLFQFWKNLKECEGRGLCEGECVCLKGEKNEVDVSVKIVCVRFVEDDKNQDSKPLAEVDELVFDWLAGEPAHPPSEIVPLWKCKSFGASEGKSNSMGSILAYAFAQGVRGDLGDLFHLLHEEMKLCSGVWVDEKEYGNSESAMSSLATAGPFVVDRPSKFSLAPPPMAKGFALQEGCHTFRWGFWNYFSMGKSTFPGQVFKL</sequence>
<evidence type="ECO:0000313" key="1">
    <source>
        <dbReference type="EMBL" id="OMP07694.1"/>
    </source>
</evidence>
<name>A0A1R3KKW6_9ROSI</name>